<dbReference type="Gene3D" id="4.10.1000.10">
    <property type="entry name" value="Zinc finger, CCCH-type"/>
    <property type="match status" value="2"/>
</dbReference>
<feature type="domain" description="C3H1-type" evidence="8">
    <location>
        <begin position="59"/>
        <end position="85"/>
    </location>
</feature>
<evidence type="ECO:0000256" key="5">
    <source>
        <dbReference type="ARBA" id="ARBA00023125"/>
    </source>
</evidence>
<accession>A0A5P1EYY0</accession>
<feature type="region of interest" description="Disordered" evidence="7">
    <location>
        <begin position="142"/>
        <end position="171"/>
    </location>
</feature>
<feature type="region of interest" description="Disordered" evidence="7">
    <location>
        <begin position="211"/>
        <end position="260"/>
    </location>
</feature>
<dbReference type="EMBL" id="CM007384">
    <property type="protein sequence ID" value="ONK71084.1"/>
    <property type="molecule type" value="Genomic_DNA"/>
</dbReference>
<feature type="zinc finger region" description="C3H1-type" evidence="6">
    <location>
        <begin position="115"/>
        <end position="142"/>
    </location>
</feature>
<feature type="domain" description="C3H1-type" evidence="8">
    <location>
        <begin position="115"/>
        <end position="142"/>
    </location>
</feature>
<evidence type="ECO:0000259" key="8">
    <source>
        <dbReference type="PROSITE" id="PS50103"/>
    </source>
</evidence>
<feature type="region of interest" description="Disordered" evidence="7">
    <location>
        <begin position="1"/>
        <end position="24"/>
    </location>
</feature>
<proteinExistence type="predicted"/>
<evidence type="ECO:0000313" key="10">
    <source>
        <dbReference type="Proteomes" id="UP000243459"/>
    </source>
</evidence>
<keyword evidence="1 6" id="KW-0479">Metal-binding</keyword>
<sequence length="664" mass="75222">MKREAKDSVSRASMMEANRPSTAEEEALKKNTDCIYFLASPFTCKKGNECEFRHSEGARVNPRDCWYWLNGNCLNPKCAFRHPPLDGLYGIPAPPGSLPSSLQAVVNVPGAYNTNKQSVPCIFFQRGQCLKGDMCSFMHGPHPASNRVTDQSTNGPHQAANSDPHQLTNGSHLVGNNVVQQAAKVSPSLTGTSQMISWGLKECNASKKAEGPVKGQLRNRSLSPYPVDYERPRFQPTIAPVSSENSPTMSSHHPLQPAEGHYSNGREADDLLGESSPGFDVLVDDEEDYLRDSEYYHNEQSINDFDYQQPDYEHVPSFQRDQYNGKGEHDRDYHRVSSEWAMERISNRRPMHRESSPDEIEGLDLRHRLLKKRRVSGLRSTIGTVHHSETRNRDDHLVDDRYRGRSSGRGRDQLSSFSSRFQGRITLPPRSPPIQSFDSHSDRDRRRMHGRSSPSRKINYKGRPHDRIKRTPNEESSGNGRRFRYRPERRDDGNPLSFAGPKSLAELKGAMVSGTSREQAAKSMNAPLSAGYQASEDSLSFEGPKPLSDILKRKRQNTPENEINGRIAEERDYNGDRNELNGRKAEESDYNDNSAENPETQIIEEEKEDRESQYKEIGGEDLNMEDEDNAYPEDEDKYHGDETAYQEDEDDEDEFAKKVGAFFS</sequence>
<keyword evidence="10" id="KW-1185">Reference proteome</keyword>
<dbReference type="AlphaFoldDB" id="A0A5P1EYY0"/>
<feature type="compositionally biased region" description="Basic and acidic residues" evidence="7">
    <location>
        <begin position="567"/>
        <end position="587"/>
    </location>
</feature>
<dbReference type="GO" id="GO:0003729">
    <property type="term" value="F:mRNA binding"/>
    <property type="evidence" value="ECO:0007669"/>
    <property type="project" value="TreeGrafter"/>
</dbReference>
<dbReference type="Pfam" id="PF00642">
    <property type="entry name" value="zf-CCCH"/>
    <property type="match status" value="1"/>
</dbReference>
<feature type="compositionally biased region" description="Basic and acidic residues" evidence="7">
    <location>
        <begin position="463"/>
        <end position="473"/>
    </location>
</feature>
<dbReference type="Pfam" id="PF15663">
    <property type="entry name" value="zf-CCCH_3"/>
    <property type="match status" value="1"/>
</dbReference>
<evidence type="ECO:0000256" key="1">
    <source>
        <dbReference type="ARBA" id="ARBA00022723"/>
    </source>
</evidence>
<keyword evidence="3 6" id="KW-0863">Zinc-finger</keyword>
<feature type="compositionally biased region" description="Basic and acidic residues" evidence="7">
    <location>
        <begin position="609"/>
        <end position="618"/>
    </location>
</feature>
<feature type="compositionally biased region" description="Polar residues" evidence="7">
    <location>
        <begin position="240"/>
        <end position="253"/>
    </location>
</feature>
<evidence type="ECO:0000313" key="9">
    <source>
        <dbReference type="EMBL" id="ONK71084.1"/>
    </source>
</evidence>
<dbReference type="InterPro" id="IPR036855">
    <property type="entry name" value="Znf_CCCH_sf"/>
</dbReference>
<feature type="compositionally biased region" description="Polar residues" evidence="7">
    <location>
        <begin position="146"/>
        <end position="171"/>
    </location>
</feature>
<dbReference type="Gramene" id="ONK71084">
    <property type="protein sequence ID" value="ONK71084"/>
    <property type="gene ID" value="A4U43_C04F4560"/>
</dbReference>
<feature type="region of interest" description="Disordered" evidence="7">
    <location>
        <begin position="380"/>
        <end position="502"/>
    </location>
</feature>
<dbReference type="InterPro" id="IPR000571">
    <property type="entry name" value="Znf_CCCH"/>
</dbReference>
<feature type="region of interest" description="Disordered" evidence="7">
    <location>
        <begin position="534"/>
        <end position="652"/>
    </location>
</feature>
<feature type="compositionally biased region" description="Acidic residues" evidence="7">
    <location>
        <begin position="622"/>
        <end position="635"/>
    </location>
</feature>
<evidence type="ECO:0000256" key="4">
    <source>
        <dbReference type="ARBA" id="ARBA00022833"/>
    </source>
</evidence>
<dbReference type="Proteomes" id="UP000243459">
    <property type="component" value="Chromosome 4"/>
</dbReference>
<dbReference type="PANTHER" id="PTHR15725">
    <property type="entry name" value="ZN-FINGER, C-X8-C-X5-C-X3-H TYPE-CONTAINING"/>
    <property type="match status" value="1"/>
</dbReference>
<dbReference type="OMA" id="PCFFFQK"/>
<evidence type="ECO:0000256" key="6">
    <source>
        <dbReference type="PROSITE-ProRule" id="PRU00723"/>
    </source>
</evidence>
<reference evidence="10" key="1">
    <citation type="journal article" date="2017" name="Nat. Commun.">
        <title>The asparagus genome sheds light on the origin and evolution of a young Y chromosome.</title>
        <authorList>
            <person name="Harkess A."/>
            <person name="Zhou J."/>
            <person name="Xu C."/>
            <person name="Bowers J.E."/>
            <person name="Van der Hulst R."/>
            <person name="Ayyampalayam S."/>
            <person name="Mercati F."/>
            <person name="Riccardi P."/>
            <person name="McKain M.R."/>
            <person name="Kakrana A."/>
            <person name="Tang H."/>
            <person name="Ray J."/>
            <person name="Groenendijk J."/>
            <person name="Arikit S."/>
            <person name="Mathioni S.M."/>
            <person name="Nakano M."/>
            <person name="Shan H."/>
            <person name="Telgmann-Rauber A."/>
            <person name="Kanno A."/>
            <person name="Yue Z."/>
            <person name="Chen H."/>
            <person name="Li W."/>
            <person name="Chen Y."/>
            <person name="Xu X."/>
            <person name="Zhang Y."/>
            <person name="Luo S."/>
            <person name="Chen H."/>
            <person name="Gao J."/>
            <person name="Mao Z."/>
            <person name="Pires J.C."/>
            <person name="Luo M."/>
            <person name="Kudrna D."/>
            <person name="Wing R.A."/>
            <person name="Meyers B.C."/>
            <person name="Yi K."/>
            <person name="Kong H."/>
            <person name="Lavrijsen P."/>
            <person name="Sunseri F."/>
            <person name="Falavigna A."/>
            <person name="Ye Y."/>
            <person name="Leebens-Mack J.H."/>
            <person name="Chen G."/>
        </authorList>
    </citation>
    <scope>NUCLEOTIDE SEQUENCE [LARGE SCALE GENOMIC DNA]</scope>
    <source>
        <strain evidence="10">cv. DH0086</strain>
    </source>
</reference>
<dbReference type="PROSITE" id="PS50103">
    <property type="entry name" value="ZF_C3H1"/>
    <property type="match status" value="3"/>
</dbReference>
<dbReference type="SUPFAM" id="SSF90229">
    <property type="entry name" value="CCCH zinc finger"/>
    <property type="match status" value="1"/>
</dbReference>
<dbReference type="InterPro" id="IPR041686">
    <property type="entry name" value="Znf-CCCH_3"/>
</dbReference>
<evidence type="ECO:0000256" key="7">
    <source>
        <dbReference type="SAM" id="MobiDB-lite"/>
    </source>
</evidence>
<feature type="domain" description="C3H1-type" evidence="8">
    <location>
        <begin position="28"/>
        <end position="57"/>
    </location>
</feature>
<feature type="zinc finger region" description="C3H1-type" evidence="6">
    <location>
        <begin position="59"/>
        <end position="85"/>
    </location>
</feature>
<name>A0A5P1EYY0_ASPOF</name>
<organism evidence="9 10">
    <name type="scientific">Asparagus officinalis</name>
    <name type="common">Garden asparagus</name>
    <dbReference type="NCBI Taxonomy" id="4686"/>
    <lineage>
        <taxon>Eukaryota</taxon>
        <taxon>Viridiplantae</taxon>
        <taxon>Streptophyta</taxon>
        <taxon>Embryophyta</taxon>
        <taxon>Tracheophyta</taxon>
        <taxon>Spermatophyta</taxon>
        <taxon>Magnoliopsida</taxon>
        <taxon>Liliopsida</taxon>
        <taxon>Asparagales</taxon>
        <taxon>Asparagaceae</taxon>
        <taxon>Asparagoideae</taxon>
        <taxon>Asparagus</taxon>
    </lineage>
</organism>
<feature type="zinc finger region" description="C3H1-type" evidence="6">
    <location>
        <begin position="28"/>
        <end position="57"/>
    </location>
</feature>
<feature type="compositionally biased region" description="Polar residues" evidence="7">
    <location>
        <begin position="591"/>
        <end position="600"/>
    </location>
</feature>
<dbReference type="GO" id="GO:0003677">
    <property type="term" value="F:DNA binding"/>
    <property type="evidence" value="ECO:0007669"/>
    <property type="project" value="UniProtKB-KW"/>
</dbReference>
<dbReference type="PANTHER" id="PTHR15725:SF14">
    <property type="entry name" value="ZINC FINGER CCCH DOMAIN-CONTAINING PROTEIN 11A"/>
    <property type="match status" value="1"/>
</dbReference>
<evidence type="ECO:0000256" key="3">
    <source>
        <dbReference type="ARBA" id="ARBA00022771"/>
    </source>
</evidence>
<dbReference type="GO" id="GO:0008270">
    <property type="term" value="F:zinc ion binding"/>
    <property type="evidence" value="ECO:0007669"/>
    <property type="project" value="UniProtKB-KW"/>
</dbReference>
<dbReference type="FunFam" id="4.10.1000.10:FF:000021">
    <property type="entry name" value="Zinc finger CCCH domain-containing protein 17"/>
    <property type="match status" value="1"/>
</dbReference>
<gene>
    <name evidence="9" type="ORF">A4U43_C04F4560</name>
</gene>
<keyword evidence="5" id="KW-0238">DNA-binding</keyword>
<keyword evidence="2" id="KW-0677">Repeat</keyword>
<feature type="compositionally biased region" description="Basic and acidic residues" evidence="7">
    <location>
        <begin position="386"/>
        <end position="403"/>
    </location>
</feature>
<protein>
    <recommendedName>
        <fullName evidence="8">C3H1-type domain-containing protein</fullName>
    </recommendedName>
</protein>
<evidence type="ECO:0000256" key="2">
    <source>
        <dbReference type="ARBA" id="ARBA00022737"/>
    </source>
</evidence>
<dbReference type="SMART" id="SM00356">
    <property type="entry name" value="ZnF_C3H1"/>
    <property type="match status" value="3"/>
</dbReference>
<keyword evidence="4 6" id="KW-0862">Zinc</keyword>